<dbReference type="SUPFAM" id="SSF56281">
    <property type="entry name" value="Metallo-hydrolase/oxidoreductase"/>
    <property type="match status" value="1"/>
</dbReference>
<gene>
    <name evidence="5" type="ORF">I532_16031</name>
</gene>
<proteinExistence type="predicted"/>
<sequence>MRDTYIPVTSAASGIGQEIASDVFALCIQVVNLCFVGEPQSGQWVLVDAGMPKSAPDIAAAAEKRFGSGARPKAIVLTHGHFDHVGVVIDLADRWDVPVYAHELEKPYLDGTSDYPEPDPGVEGGLVAKLSPLFPNGGIDLGSRLQTLPADGTVPFMPGWRWIHTPGHSPGHVSLFREQDRVLIAGDAFVTVRQDSLYKVLTQMTEITGPPRYFTTDWEAAREAVEKLEALRPSIAVTGHGLPVSGEELAEGLARLVRDFDSIALPDYGRYVPERSVQTDSAGQGDHALF</sequence>
<dbReference type="STRING" id="1300222.I532_16031"/>
<dbReference type="PANTHER" id="PTHR42951:SF17">
    <property type="entry name" value="METALLO-BETA-LACTAMASE DOMAIN-CONTAINING PROTEIN"/>
    <property type="match status" value="1"/>
</dbReference>
<dbReference type="CDD" id="cd07721">
    <property type="entry name" value="yflN-like_MBL-fold"/>
    <property type="match status" value="1"/>
</dbReference>
<dbReference type="SMART" id="SM00849">
    <property type="entry name" value="Lactamase_B"/>
    <property type="match status" value="1"/>
</dbReference>
<dbReference type="Proteomes" id="UP000012081">
    <property type="component" value="Unassembled WGS sequence"/>
</dbReference>
<comment type="function">
    <text evidence="2">Counteracts the endogenous Pycsar antiviral defense system. Phosphodiesterase that enables metal-dependent hydrolysis of host cyclic nucleotide Pycsar defense signals such as cCMP and cUMP.</text>
</comment>
<comment type="catalytic activity">
    <reaction evidence="1">
        <text>3',5'-cyclic CMP + H2O = CMP + H(+)</text>
        <dbReference type="Rhea" id="RHEA:72675"/>
        <dbReference type="ChEBI" id="CHEBI:15377"/>
        <dbReference type="ChEBI" id="CHEBI:15378"/>
        <dbReference type="ChEBI" id="CHEBI:58003"/>
        <dbReference type="ChEBI" id="CHEBI:60377"/>
    </reaction>
    <physiologicalReaction direction="left-to-right" evidence="1">
        <dbReference type="Rhea" id="RHEA:72676"/>
    </physiologicalReaction>
</comment>
<organism evidence="5 6">
    <name type="scientific">Brevibacillus borstelensis AK1</name>
    <dbReference type="NCBI Taxonomy" id="1300222"/>
    <lineage>
        <taxon>Bacteria</taxon>
        <taxon>Bacillati</taxon>
        <taxon>Bacillota</taxon>
        <taxon>Bacilli</taxon>
        <taxon>Bacillales</taxon>
        <taxon>Paenibacillaceae</taxon>
        <taxon>Brevibacillus</taxon>
    </lineage>
</organism>
<dbReference type="RefSeq" id="WP_003389464.1">
    <property type="nucleotide sequence ID" value="NZ_APBN01000006.1"/>
</dbReference>
<dbReference type="OrthoDB" id="9802248at2"/>
<dbReference type="EMBL" id="APBN01000006">
    <property type="protein sequence ID" value="EMT51867.1"/>
    <property type="molecule type" value="Genomic_DNA"/>
</dbReference>
<dbReference type="Gene3D" id="3.60.15.10">
    <property type="entry name" value="Ribonuclease Z/Hydroxyacylglutathione hydrolase-like"/>
    <property type="match status" value="1"/>
</dbReference>
<comment type="caution">
    <text evidence="5">The sequence shown here is derived from an EMBL/GenBank/DDBJ whole genome shotgun (WGS) entry which is preliminary data.</text>
</comment>
<dbReference type="InterPro" id="IPR036866">
    <property type="entry name" value="RibonucZ/Hydroxyglut_hydro"/>
</dbReference>
<dbReference type="AlphaFoldDB" id="M8DEM0"/>
<dbReference type="InterPro" id="IPR001279">
    <property type="entry name" value="Metallo-B-lactamas"/>
</dbReference>
<name>M8DEM0_9BACL</name>
<dbReference type="InterPro" id="IPR050855">
    <property type="entry name" value="NDM-1-like"/>
</dbReference>
<comment type="catalytic activity">
    <reaction evidence="3">
        <text>3',5'-cyclic UMP + H2O = UMP + H(+)</text>
        <dbReference type="Rhea" id="RHEA:70575"/>
        <dbReference type="ChEBI" id="CHEBI:15377"/>
        <dbReference type="ChEBI" id="CHEBI:15378"/>
        <dbReference type="ChEBI" id="CHEBI:57865"/>
        <dbReference type="ChEBI" id="CHEBI:184387"/>
    </reaction>
    <physiologicalReaction direction="left-to-right" evidence="3">
        <dbReference type="Rhea" id="RHEA:70576"/>
    </physiologicalReaction>
</comment>
<dbReference type="PATRIC" id="fig|1300222.3.peg.3355"/>
<dbReference type="PANTHER" id="PTHR42951">
    <property type="entry name" value="METALLO-BETA-LACTAMASE DOMAIN-CONTAINING"/>
    <property type="match status" value="1"/>
</dbReference>
<evidence type="ECO:0000259" key="4">
    <source>
        <dbReference type="SMART" id="SM00849"/>
    </source>
</evidence>
<dbReference type="Pfam" id="PF00753">
    <property type="entry name" value="Lactamase_B"/>
    <property type="match status" value="1"/>
</dbReference>
<evidence type="ECO:0000256" key="3">
    <source>
        <dbReference type="ARBA" id="ARBA00048505"/>
    </source>
</evidence>
<keyword evidence="6" id="KW-1185">Reference proteome</keyword>
<protein>
    <submittedName>
        <fullName evidence="5">Metallo-beta-lactamase</fullName>
    </submittedName>
</protein>
<evidence type="ECO:0000256" key="2">
    <source>
        <dbReference type="ARBA" id="ARBA00034301"/>
    </source>
</evidence>
<feature type="domain" description="Metallo-beta-lactamase" evidence="4">
    <location>
        <begin position="30"/>
        <end position="240"/>
    </location>
</feature>
<reference evidence="5 6" key="1">
    <citation type="submission" date="2013-03" db="EMBL/GenBank/DDBJ databases">
        <title>Assembly of a new bacterial strain Brevibacillus borstelensis AK1.</title>
        <authorList>
            <person name="Rajan I."/>
            <person name="PoliReddy D."/>
            <person name="Sugumar T."/>
            <person name="Rathinam K."/>
            <person name="Alqarawi S."/>
            <person name="Khalil A.B."/>
            <person name="Sivakumar N."/>
        </authorList>
    </citation>
    <scope>NUCLEOTIDE SEQUENCE [LARGE SCALE GENOMIC DNA]</scope>
    <source>
        <strain evidence="5 6">AK1</strain>
    </source>
</reference>
<accession>M8DEM0</accession>
<evidence type="ECO:0000256" key="1">
    <source>
        <dbReference type="ARBA" id="ARBA00034221"/>
    </source>
</evidence>
<evidence type="ECO:0000313" key="6">
    <source>
        <dbReference type="Proteomes" id="UP000012081"/>
    </source>
</evidence>
<evidence type="ECO:0000313" key="5">
    <source>
        <dbReference type="EMBL" id="EMT51867.1"/>
    </source>
</evidence>